<sequence>MSKRRRAPRARELLRGHPAHTRENRTSRSPKSIATEHTAAAVLADNDDFSLDRRFELSIYFFRVIK</sequence>
<dbReference type="EMBL" id="CADCXV010000680">
    <property type="protein sequence ID" value="CAB0032518.1"/>
    <property type="molecule type" value="Genomic_DNA"/>
</dbReference>
<dbReference type="Proteomes" id="UP000479190">
    <property type="component" value="Unassembled WGS sequence"/>
</dbReference>
<name>A0A6H5I731_9HYME</name>
<reference evidence="2 3" key="1">
    <citation type="submission" date="2020-02" db="EMBL/GenBank/DDBJ databases">
        <authorList>
            <person name="Ferguson B K."/>
        </authorList>
    </citation>
    <scope>NUCLEOTIDE SEQUENCE [LARGE SCALE GENOMIC DNA]</scope>
</reference>
<dbReference type="AlphaFoldDB" id="A0A6H5I731"/>
<feature type="region of interest" description="Disordered" evidence="1">
    <location>
        <begin position="1"/>
        <end position="33"/>
    </location>
</feature>
<feature type="compositionally biased region" description="Basic and acidic residues" evidence="1">
    <location>
        <begin position="9"/>
        <end position="26"/>
    </location>
</feature>
<evidence type="ECO:0000313" key="2">
    <source>
        <dbReference type="EMBL" id="CAB0032518.1"/>
    </source>
</evidence>
<proteinExistence type="predicted"/>
<gene>
    <name evidence="2" type="ORF">TBRA_LOCUS4452</name>
</gene>
<evidence type="ECO:0000313" key="3">
    <source>
        <dbReference type="Proteomes" id="UP000479190"/>
    </source>
</evidence>
<accession>A0A6H5I731</accession>
<organism evidence="2 3">
    <name type="scientific">Trichogramma brassicae</name>
    <dbReference type="NCBI Taxonomy" id="86971"/>
    <lineage>
        <taxon>Eukaryota</taxon>
        <taxon>Metazoa</taxon>
        <taxon>Ecdysozoa</taxon>
        <taxon>Arthropoda</taxon>
        <taxon>Hexapoda</taxon>
        <taxon>Insecta</taxon>
        <taxon>Pterygota</taxon>
        <taxon>Neoptera</taxon>
        <taxon>Endopterygota</taxon>
        <taxon>Hymenoptera</taxon>
        <taxon>Apocrita</taxon>
        <taxon>Proctotrupomorpha</taxon>
        <taxon>Chalcidoidea</taxon>
        <taxon>Trichogrammatidae</taxon>
        <taxon>Trichogramma</taxon>
    </lineage>
</organism>
<protein>
    <submittedName>
        <fullName evidence="2">Uncharacterized protein</fullName>
    </submittedName>
</protein>
<evidence type="ECO:0000256" key="1">
    <source>
        <dbReference type="SAM" id="MobiDB-lite"/>
    </source>
</evidence>
<keyword evidence="3" id="KW-1185">Reference proteome</keyword>